<evidence type="ECO:0000313" key="2">
    <source>
        <dbReference type="Proteomes" id="UP001189429"/>
    </source>
</evidence>
<comment type="caution">
    <text evidence="1">The sequence shown here is derived from an EMBL/GenBank/DDBJ whole genome shotgun (WGS) entry which is preliminary data.</text>
</comment>
<organism evidence="1 2">
    <name type="scientific">Prorocentrum cordatum</name>
    <dbReference type="NCBI Taxonomy" id="2364126"/>
    <lineage>
        <taxon>Eukaryota</taxon>
        <taxon>Sar</taxon>
        <taxon>Alveolata</taxon>
        <taxon>Dinophyceae</taxon>
        <taxon>Prorocentrales</taxon>
        <taxon>Prorocentraceae</taxon>
        <taxon>Prorocentrum</taxon>
    </lineage>
</organism>
<keyword evidence="2" id="KW-1185">Reference proteome</keyword>
<evidence type="ECO:0000313" key="1">
    <source>
        <dbReference type="EMBL" id="CAK0813736.1"/>
    </source>
</evidence>
<dbReference type="Proteomes" id="UP001189429">
    <property type="component" value="Unassembled WGS sequence"/>
</dbReference>
<accession>A0ABN9R5S7</accession>
<name>A0ABN9R5S7_9DINO</name>
<proteinExistence type="predicted"/>
<sequence length="206" mass="22363">GIDELCAGPLCDMFGARDESGQGATEFTMYTLWAMSRTERPRVHLLRGEDGPRSHQDRILHRMGGRPDGQVGRARLGPVLGHDRRRGGLPHQVDARVGGGPAHEVPVPHQGRGDLTQRWAASLWRGMPEQAELLTEVNLETLGAVIGGKSQNPIMFGAQPASLNDMPAAKKQEATDLLVKLYTKAGLYDSSKTPEDLVECVVGLKN</sequence>
<feature type="non-terminal residue" evidence="1">
    <location>
        <position position="1"/>
    </location>
</feature>
<protein>
    <submittedName>
        <fullName evidence="1">Uncharacterized protein</fullName>
    </submittedName>
</protein>
<reference evidence="1" key="1">
    <citation type="submission" date="2023-10" db="EMBL/GenBank/DDBJ databases">
        <authorList>
            <person name="Chen Y."/>
            <person name="Shah S."/>
            <person name="Dougan E. K."/>
            <person name="Thang M."/>
            <person name="Chan C."/>
        </authorList>
    </citation>
    <scope>NUCLEOTIDE SEQUENCE [LARGE SCALE GENOMIC DNA]</scope>
</reference>
<gene>
    <name evidence="1" type="ORF">PCOR1329_LOCUS17557</name>
</gene>
<dbReference type="EMBL" id="CAUYUJ010005460">
    <property type="protein sequence ID" value="CAK0813736.1"/>
    <property type="molecule type" value="Genomic_DNA"/>
</dbReference>